<keyword evidence="2 4" id="KW-0238">DNA-binding</keyword>
<dbReference type="Gene3D" id="1.10.10.60">
    <property type="entry name" value="Homeodomain-like"/>
    <property type="match status" value="2"/>
</dbReference>
<organism evidence="6 7">
    <name type="scientific">Gordonia soli NBRC 108243</name>
    <dbReference type="NCBI Taxonomy" id="1223545"/>
    <lineage>
        <taxon>Bacteria</taxon>
        <taxon>Bacillati</taxon>
        <taxon>Actinomycetota</taxon>
        <taxon>Actinomycetes</taxon>
        <taxon>Mycobacteriales</taxon>
        <taxon>Gordoniaceae</taxon>
        <taxon>Gordonia</taxon>
    </lineage>
</organism>
<sequence length="371" mass="40234">MIVGAAAKSFSESGYHAVRLEDIADTVGISTPALYRHFPNKYALFAETARHLADALAAAVEPIPVGGPDELRELLAALTVAAIENRRTGGIYRWESQFMQPDDAEYVRDIVVAQHRRIRTALTIRRPDLDRGTADVITAAMTSVVASPATHRASLSRKQIETTITDAALALESVDLPDDLADSATPRIGLPPAARREVLLGEAIRLFAASGFHDVTIDDIARAADLPASGVYRHFASKTDILEAAFWRASDRVTSAVSDALAASTTPREAIMALVAGYVELCHGNPELIAVYMAEIGNVGKRQRTALRNQQRLNVEEWSAWVARHRAEVSPVRARFLVHAALNVVGDLTRIDRRPNTETVAALGSRLLLVG</sequence>
<dbReference type="eggNOG" id="COG1309">
    <property type="taxonomic scope" value="Bacteria"/>
</dbReference>
<evidence type="ECO:0000256" key="1">
    <source>
        <dbReference type="ARBA" id="ARBA00023015"/>
    </source>
</evidence>
<feature type="domain" description="HTH tetR-type" evidence="5">
    <location>
        <begin position="1"/>
        <end position="56"/>
    </location>
</feature>
<dbReference type="PANTHER" id="PTHR30055">
    <property type="entry name" value="HTH-TYPE TRANSCRIPTIONAL REGULATOR RUTR"/>
    <property type="match status" value="1"/>
</dbReference>
<evidence type="ECO:0000256" key="2">
    <source>
        <dbReference type="ARBA" id="ARBA00023125"/>
    </source>
</evidence>
<dbReference type="STRING" id="1223545.GS4_24_00730"/>
<proteinExistence type="predicted"/>
<keyword evidence="7" id="KW-1185">Reference proteome</keyword>
<dbReference type="InterPro" id="IPR001647">
    <property type="entry name" value="HTH_TetR"/>
</dbReference>
<dbReference type="AlphaFoldDB" id="M0QLA8"/>
<reference evidence="6 7" key="1">
    <citation type="submission" date="2013-01" db="EMBL/GenBank/DDBJ databases">
        <title>Whole genome shotgun sequence of Gordonia soli NBRC 108243.</title>
        <authorList>
            <person name="Isaki-Nakamura S."/>
            <person name="Hosoyama A."/>
            <person name="Tsuchikane K."/>
            <person name="Ando Y."/>
            <person name="Baba S."/>
            <person name="Ohji S."/>
            <person name="Hamada M."/>
            <person name="Tamura T."/>
            <person name="Yamazoe A."/>
            <person name="Yamazaki S."/>
            <person name="Fujita N."/>
        </authorList>
    </citation>
    <scope>NUCLEOTIDE SEQUENCE [LARGE SCALE GENOMIC DNA]</scope>
    <source>
        <strain evidence="6 7">NBRC 108243</strain>
    </source>
</reference>
<dbReference type="PRINTS" id="PR00455">
    <property type="entry name" value="HTHTETR"/>
</dbReference>
<gene>
    <name evidence="6" type="ORF">GS4_24_00730</name>
</gene>
<dbReference type="GO" id="GO:0000976">
    <property type="term" value="F:transcription cis-regulatory region binding"/>
    <property type="evidence" value="ECO:0007669"/>
    <property type="project" value="TreeGrafter"/>
</dbReference>
<dbReference type="PROSITE" id="PS50977">
    <property type="entry name" value="HTH_TETR_2"/>
    <property type="match status" value="2"/>
</dbReference>
<evidence type="ECO:0000259" key="5">
    <source>
        <dbReference type="PROSITE" id="PS50977"/>
    </source>
</evidence>
<feature type="DNA-binding region" description="H-T-H motif" evidence="4">
    <location>
        <begin position="216"/>
        <end position="235"/>
    </location>
</feature>
<dbReference type="InterPro" id="IPR009057">
    <property type="entry name" value="Homeodomain-like_sf"/>
</dbReference>
<dbReference type="InterPro" id="IPR050109">
    <property type="entry name" value="HTH-type_TetR-like_transc_reg"/>
</dbReference>
<evidence type="ECO:0000256" key="4">
    <source>
        <dbReference type="PROSITE-ProRule" id="PRU00335"/>
    </source>
</evidence>
<feature type="domain" description="HTH tetR-type" evidence="5">
    <location>
        <begin position="193"/>
        <end position="253"/>
    </location>
</feature>
<feature type="DNA-binding region" description="H-T-H motif" evidence="4">
    <location>
        <begin position="19"/>
        <end position="38"/>
    </location>
</feature>
<dbReference type="EMBL" id="BANX01000024">
    <property type="protein sequence ID" value="GAC69425.1"/>
    <property type="molecule type" value="Genomic_DNA"/>
</dbReference>
<dbReference type="Proteomes" id="UP000011666">
    <property type="component" value="Unassembled WGS sequence"/>
</dbReference>
<dbReference type="PANTHER" id="PTHR30055:SF234">
    <property type="entry name" value="HTH-TYPE TRANSCRIPTIONAL REGULATOR BETI"/>
    <property type="match status" value="1"/>
</dbReference>
<protein>
    <submittedName>
        <fullName evidence="6">Putative TetR family transcriptional regulator</fullName>
    </submittedName>
</protein>
<dbReference type="Gene3D" id="1.10.357.10">
    <property type="entry name" value="Tetracycline Repressor, domain 2"/>
    <property type="match status" value="2"/>
</dbReference>
<dbReference type="GO" id="GO:0003700">
    <property type="term" value="F:DNA-binding transcription factor activity"/>
    <property type="evidence" value="ECO:0007669"/>
    <property type="project" value="TreeGrafter"/>
</dbReference>
<keyword evidence="1" id="KW-0805">Transcription regulation</keyword>
<evidence type="ECO:0000313" key="7">
    <source>
        <dbReference type="Proteomes" id="UP000011666"/>
    </source>
</evidence>
<comment type="caution">
    <text evidence="6">The sequence shown here is derived from an EMBL/GenBank/DDBJ whole genome shotgun (WGS) entry which is preliminary data.</text>
</comment>
<dbReference type="SUPFAM" id="SSF46689">
    <property type="entry name" value="Homeodomain-like"/>
    <property type="match status" value="2"/>
</dbReference>
<evidence type="ECO:0000313" key="6">
    <source>
        <dbReference type="EMBL" id="GAC69425.1"/>
    </source>
</evidence>
<evidence type="ECO:0000256" key="3">
    <source>
        <dbReference type="ARBA" id="ARBA00023163"/>
    </source>
</evidence>
<name>M0QLA8_9ACTN</name>
<dbReference type="Pfam" id="PF00440">
    <property type="entry name" value="TetR_N"/>
    <property type="match status" value="2"/>
</dbReference>
<keyword evidence="3" id="KW-0804">Transcription</keyword>
<accession>M0QLA8</accession>